<comment type="caution">
    <text evidence="1">The sequence shown here is derived from an EMBL/GenBank/DDBJ whole genome shotgun (WGS) entry which is preliminary data.</text>
</comment>
<name>A0A9E2NTR5_9LACO</name>
<dbReference type="AlphaFoldDB" id="A0A9E2NTR5"/>
<evidence type="ECO:0000313" key="1">
    <source>
        <dbReference type="EMBL" id="MBU3828516.1"/>
    </source>
</evidence>
<proteinExistence type="predicted"/>
<dbReference type="EMBL" id="JAHLFT010000067">
    <property type="protein sequence ID" value="MBU3828516.1"/>
    <property type="molecule type" value="Genomic_DNA"/>
</dbReference>
<gene>
    <name evidence="1" type="ORF">H9806_05190</name>
</gene>
<evidence type="ECO:0000313" key="2">
    <source>
        <dbReference type="Proteomes" id="UP000823844"/>
    </source>
</evidence>
<accession>A0A9E2NTR5</accession>
<reference evidence="1" key="1">
    <citation type="journal article" date="2021" name="PeerJ">
        <title>Extensive microbial diversity within the chicken gut microbiome revealed by metagenomics and culture.</title>
        <authorList>
            <person name="Gilroy R."/>
            <person name="Ravi A."/>
            <person name="Getino M."/>
            <person name="Pursley I."/>
            <person name="Horton D.L."/>
            <person name="Alikhan N.F."/>
            <person name="Baker D."/>
            <person name="Gharbi K."/>
            <person name="Hall N."/>
            <person name="Watson M."/>
            <person name="Adriaenssens E.M."/>
            <person name="Foster-Nyarko E."/>
            <person name="Jarju S."/>
            <person name="Secka A."/>
            <person name="Antonio M."/>
            <person name="Oren A."/>
            <person name="Chaudhuri R.R."/>
            <person name="La Ragione R."/>
            <person name="Hildebrand F."/>
            <person name="Pallen M.J."/>
        </authorList>
    </citation>
    <scope>NUCLEOTIDE SEQUENCE</scope>
    <source>
        <strain evidence="1">F6-686</strain>
    </source>
</reference>
<sequence>MFNIDNPHQFFDIYDNNDVLVCHWTMDKIKHKDTTIWVMNHFFFNPTNDSQKSMPLLLDEEMETAKSISKESGCPIWPLDPKIIDYFKNHPDFYDIWYQKPFTVE</sequence>
<protein>
    <submittedName>
        <fullName evidence="1">Uncharacterized protein</fullName>
    </submittedName>
</protein>
<reference evidence="1" key="2">
    <citation type="submission" date="2021-04" db="EMBL/GenBank/DDBJ databases">
        <authorList>
            <person name="Gilroy R."/>
        </authorList>
    </citation>
    <scope>NUCLEOTIDE SEQUENCE</scope>
    <source>
        <strain evidence="1">F6-686</strain>
    </source>
</reference>
<dbReference type="Proteomes" id="UP000823844">
    <property type="component" value="Unassembled WGS sequence"/>
</dbReference>
<organism evidence="1 2">
    <name type="scientific">Candidatus Lactobacillus pullistercoris</name>
    <dbReference type="NCBI Taxonomy" id="2838636"/>
    <lineage>
        <taxon>Bacteria</taxon>
        <taxon>Bacillati</taxon>
        <taxon>Bacillota</taxon>
        <taxon>Bacilli</taxon>
        <taxon>Lactobacillales</taxon>
        <taxon>Lactobacillaceae</taxon>
        <taxon>Lactobacillus</taxon>
    </lineage>
</organism>